<comment type="caution">
    <text evidence="4">The sequence shown here is derived from an EMBL/GenBank/DDBJ whole genome shotgun (WGS) entry which is preliminary data.</text>
</comment>
<keyword evidence="5" id="KW-1185">Reference proteome</keyword>
<dbReference type="CDD" id="cd02440">
    <property type="entry name" value="AdoMet_MTases"/>
    <property type="match status" value="1"/>
</dbReference>
<dbReference type="SUPFAM" id="SSF53335">
    <property type="entry name" value="S-adenosyl-L-methionine-dependent methyltransferases"/>
    <property type="match status" value="1"/>
</dbReference>
<dbReference type="EMBL" id="QPKV01000008">
    <property type="protein sequence ID" value="RDC55172.1"/>
    <property type="molecule type" value="Genomic_DNA"/>
</dbReference>
<dbReference type="Gene3D" id="3.40.50.150">
    <property type="entry name" value="Vaccinia Virus protein VP39"/>
    <property type="match status" value="1"/>
</dbReference>
<name>A0A369PS82_9SPHI</name>
<gene>
    <name evidence="4" type="ORF">DU508_18690</name>
</gene>
<keyword evidence="2 4" id="KW-0808">Transferase</keyword>
<protein>
    <submittedName>
        <fullName evidence="4">Methyltransferase</fullName>
    </submittedName>
</protein>
<dbReference type="AlphaFoldDB" id="A0A369PS82"/>
<organism evidence="4 5">
    <name type="scientific">Pedobacter chinensis</name>
    <dbReference type="NCBI Taxonomy" id="2282421"/>
    <lineage>
        <taxon>Bacteria</taxon>
        <taxon>Pseudomonadati</taxon>
        <taxon>Bacteroidota</taxon>
        <taxon>Sphingobacteriia</taxon>
        <taxon>Sphingobacteriales</taxon>
        <taxon>Sphingobacteriaceae</taxon>
        <taxon>Pedobacter</taxon>
    </lineage>
</organism>
<dbReference type="Pfam" id="PF13578">
    <property type="entry name" value="Methyltransf_24"/>
    <property type="match status" value="1"/>
</dbReference>
<evidence type="ECO:0000256" key="2">
    <source>
        <dbReference type="ARBA" id="ARBA00022679"/>
    </source>
</evidence>
<evidence type="ECO:0000313" key="4">
    <source>
        <dbReference type="EMBL" id="RDC55172.1"/>
    </source>
</evidence>
<keyword evidence="1 4" id="KW-0489">Methyltransferase</keyword>
<evidence type="ECO:0000313" key="5">
    <source>
        <dbReference type="Proteomes" id="UP000253961"/>
    </source>
</evidence>
<dbReference type="GO" id="GO:0008171">
    <property type="term" value="F:O-methyltransferase activity"/>
    <property type="evidence" value="ECO:0007669"/>
    <property type="project" value="InterPro"/>
</dbReference>
<proteinExistence type="predicted"/>
<dbReference type="GO" id="GO:0032259">
    <property type="term" value="P:methylation"/>
    <property type="evidence" value="ECO:0007669"/>
    <property type="project" value="UniProtKB-KW"/>
</dbReference>
<keyword evidence="3" id="KW-0949">S-adenosyl-L-methionine</keyword>
<dbReference type="InterPro" id="IPR002935">
    <property type="entry name" value="SAM_O-MeTrfase"/>
</dbReference>
<reference evidence="4 5" key="1">
    <citation type="submission" date="2018-07" db="EMBL/GenBank/DDBJ databases">
        <title>Pedobacter sp. nov., isolated from soil.</title>
        <authorList>
            <person name="Zhou L.Y."/>
            <person name="Du Z.J."/>
        </authorList>
    </citation>
    <scope>NUCLEOTIDE SEQUENCE [LARGE SCALE GENOMIC DNA]</scope>
    <source>
        <strain evidence="4 5">JDX94</strain>
    </source>
</reference>
<sequence length="208" mass="22934">MMNDRLISDTLRTLHEKAEADNLLRLEERKKAAAVGKVYGHRWETAYLAVGKPEGEFLYFIANVSGAKNIVEFGCSFGISTIYLAAAARNNGGHVITSDLEQNKVEGARHNLREAGLDNFVTILPGDAISTLSSIEGPVDLLFLDGAKELYLPVFNMLKPKLKRGAIILADNADKEEVREFNQLLTSAPDEYITSFLFDGRLLAATFI</sequence>
<dbReference type="PANTHER" id="PTHR43167">
    <property type="entry name" value="PUTATIVE (AFU_ORTHOLOGUE AFUA_6G01830)-RELATED"/>
    <property type="match status" value="1"/>
</dbReference>
<dbReference type="OrthoDB" id="9799672at2"/>
<dbReference type="InterPro" id="IPR029063">
    <property type="entry name" value="SAM-dependent_MTases_sf"/>
</dbReference>
<evidence type="ECO:0000256" key="1">
    <source>
        <dbReference type="ARBA" id="ARBA00022603"/>
    </source>
</evidence>
<dbReference type="RefSeq" id="WP_115404283.1">
    <property type="nucleotide sequence ID" value="NZ_QPKV01000008.1"/>
</dbReference>
<dbReference type="PROSITE" id="PS51682">
    <property type="entry name" value="SAM_OMT_I"/>
    <property type="match status" value="1"/>
</dbReference>
<accession>A0A369PS82</accession>
<evidence type="ECO:0000256" key="3">
    <source>
        <dbReference type="ARBA" id="ARBA00022691"/>
    </source>
</evidence>
<dbReference type="PANTHER" id="PTHR43167:SF1">
    <property type="entry name" value="PUTATIVE (AFU_ORTHOLOGUE AFUA_6G01830)-RELATED"/>
    <property type="match status" value="1"/>
</dbReference>
<dbReference type="Proteomes" id="UP000253961">
    <property type="component" value="Unassembled WGS sequence"/>
</dbReference>